<dbReference type="GO" id="GO:0016020">
    <property type="term" value="C:membrane"/>
    <property type="evidence" value="ECO:0007669"/>
    <property type="project" value="UniProtKB-SubCell"/>
</dbReference>
<evidence type="ECO:0000256" key="5">
    <source>
        <dbReference type="ARBA" id="ARBA00023136"/>
    </source>
</evidence>
<dbReference type="PANTHER" id="PTHR42948:SF1">
    <property type="entry name" value="TRANSPORTER"/>
    <property type="match status" value="1"/>
</dbReference>
<evidence type="ECO:0000313" key="7">
    <source>
        <dbReference type="EMBL" id="GAI40210.1"/>
    </source>
</evidence>
<dbReference type="InterPro" id="IPR037272">
    <property type="entry name" value="SNS_sf"/>
</dbReference>
<feature type="transmembrane region" description="Helical" evidence="6">
    <location>
        <begin position="140"/>
        <end position="157"/>
    </location>
</feature>
<name>X1PMC0_9ZZZZ</name>
<proteinExistence type="predicted"/>
<evidence type="ECO:0000256" key="6">
    <source>
        <dbReference type="SAM" id="Phobius"/>
    </source>
</evidence>
<evidence type="ECO:0000256" key="1">
    <source>
        <dbReference type="ARBA" id="ARBA00004141"/>
    </source>
</evidence>
<dbReference type="PRINTS" id="PR00176">
    <property type="entry name" value="NANEUSMPORT"/>
</dbReference>
<evidence type="ECO:0000256" key="2">
    <source>
        <dbReference type="ARBA" id="ARBA00022448"/>
    </source>
</evidence>
<protein>
    <recommendedName>
        <fullName evidence="8">Sodium-dependent transporter</fullName>
    </recommendedName>
</protein>
<comment type="subcellular location">
    <subcellularLocation>
        <location evidence="1">Membrane</location>
        <topology evidence="1">Multi-pass membrane protein</topology>
    </subcellularLocation>
</comment>
<organism evidence="7">
    <name type="scientific">marine sediment metagenome</name>
    <dbReference type="NCBI Taxonomy" id="412755"/>
    <lineage>
        <taxon>unclassified sequences</taxon>
        <taxon>metagenomes</taxon>
        <taxon>ecological metagenomes</taxon>
    </lineage>
</organism>
<feature type="non-terminal residue" evidence="7">
    <location>
        <position position="1"/>
    </location>
</feature>
<dbReference type="InterPro" id="IPR000175">
    <property type="entry name" value="Na/ntran_symport"/>
</dbReference>
<dbReference type="Pfam" id="PF00209">
    <property type="entry name" value="SNF"/>
    <property type="match status" value="2"/>
</dbReference>
<feature type="transmembrane region" description="Helical" evidence="6">
    <location>
        <begin position="206"/>
        <end position="228"/>
    </location>
</feature>
<reference evidence="7" key="1">
    <citation type="journal article" date="2014" name="Front. Microbiol.">
        <title>High frequency of phylogenetically diverse reductive dehalogenase-homologous genes in deep subseafloor sedimentary metagenomes.</title>
        <authorList>
            <person name="Kawai M."/>
            <person name="Futagami T."/>
            <person name="Toyoda A."/>
            <person name="Takaki Y."/>
            <person name="Nishi S."/>
            <person name="Hori S."/>
            <person name="Arai W."/>
            <person name="Tsubouchi T."/>
            <person name="Morono Y."/>
            <person name="Uchiyama I."/>
            <person name="Ito T."/>
            <person name="Fujiyama A."/>
            <person name="Inagaki F."/>
            <person name="Takami H."/>
        </authorList>
    </citation>
    <scope>NUCLEOTIDE SEQUENCE</scope>
    <source>
        <strain evidence="7">Expedition CK06-06</strain>
    </source>
</reference>
<accession>X1PMC0</accession>
<dbReference type="PANTHER" id="PTHR42948">
    <property type="entry name" value="TRANSPORTER"/>
    <property type="match status" value="1"/>
</dbReference>
<dbReference type="SUPFAM" id="SSF161070">
    <property type="entry name" value="SNF-like"/>
    <property type="match status" value="1"/>
</dbReference>
<feature type="transmembrane region" description="Helical" evidence="6">
    <location>
        <begin position="79"/>
        <end position="100"/>
    </location>
</feature>
<evidence type="ECO:0000256" key="3">
    <source>
        <dbReference type="ARBA" id="ARBA00022692"/>
    </source>
</evidence>
<keyword evidence="4 6" id="KW-1133">Transmembrane helix</keyword>
<dbReference type="InterPro" id="IPR047218">
    <property type="entry name" value="YocR/YhdH-like"/>
</dbReference>
<keyword evidence="3 6" id="KW-0812">Transmembrane</keyword>
<comment type="caution">
    <text evidence="7">The sequence shown here is derived from an EMBL/GenBank/DDBJ whole genome shotgun (WGS) entry which is preliminary data.</text>
</comment>
<dbReference type="NCBIfam" id="NF037979">
    <property type="entry name" value="Na_transp"/>
    <property type="match status" value="1"/>
</dbReference>
<dbReference type="EMBL" id="BARV01030340">
    <property type="protein sequence ID" value="GAI40210.1"/>
    <property type="molecule type" value="Genomic_DNA"/>
</dbReference>
<feature type="transmembrane region" description="Helical" evidence="6">
    <location>
        <begin position="34"/>
        <end position="59"/>
    </location>
</feature>
<dbReference type="AlphaFoldDB" id="X1PMC0"/>
<sequence>NWGSRIAFILAASGSAIGLGNIWRFPTVAYQNGGAIFVQIYILFVLLIGFVVLVGEISLGRHTQRNPVGAFRRLAPGSAWRLVGVLGVLTACGVISYYSVVAGWTLSYVFTTAGGVFNNQLTQAEISEIFGHTVGNPLKAVFWHFTFMLLTVGVVMGGVQKGIERWSKILMPLLLLILILLVIRSLTLEGAEVGLSKFLKADWSKVSGTTVIAAIGQAVFSLSLGIGTMMTYGSYMNREENIVRSAGAVCFLDTST</sequence>
<feature type="transmembrane region" description="Helical" evidence="6">
    <location>
        <begin position="169"/>
        <end position="186"/>
    </location>
</feature>
<keyword evidence="5 6" id="KW-0472">Membrane</keyword>
<dbReference type="PROSITE" id="PS50267">
    <property type="entry name" value="NA_NEUROTRAN_SYMP_3"/>
    <property type="match status" value="1"/>
</dbReference>
<gene>
    <name evidence="7" type="ORF">S06H3_48201</name>
</gene>
<evidence type="ECO:0008006" key="8">
    <source>
        <dbReference type="Google" id="ProtNLM"/>
    </source>
</evidence>
<dbReference type="CDD" id="cd10336">
    <property type="entry name" value="SLC6sbd_Tyt1-Like"/>
    <property type="match status" value="1"/>
</dbReference>
<keyword evidence="2" id="KW-0813">Transport</keyword>
<evidence type="ECO:0000256" key="4">
    <source>
        <dbReference type="ARBA" id="ARBA00022989"/>
    </source>
</evidence>
<feature type="non-terminal residue" evidence="7">
    <location>
        <position position="256"/>
    </location>
</feature>